<evidence type="ECO:0000259" key="5">
    <source>
        <dbReference type="PROSITE" id="PS51898"/>
    </source>
</evidence>
<keyword evidence="2 4" id="KW-0238">DNA-binding</keyword>
<dbReference type="InterPro" id="IPR050090">
    <property type="entry name" value="Tyrosine_recombinase_XerCD"/>
</dbReference>
<dbReference type="InterPro" id="IPR010998">
    <property type="entry name" value="Integrase_recombinase_N"/>
</dbReference>
<organism evidence="7 8">
    <name type="scientific">Priestia megaterium</name>
    <name type="common">Bacillus megaterium</name>
    <dbReference type="NCBI Taxonomy" id="1404"/>
    <lineage>
        <taxon>Bacteria</taxon>
        <taxon>Bacillati</taxon>
        <taxon>Bacillota</taxon>
        <taxon>Bacilli</taxon>
        <taxon>Bacillales</taxon>
        <taxon>Bacillaceae</taxon>
        <taxon>Priestia</taxon>
    </lineage>
</organism>
<gene>
    <name evidence="7" type="ORF">CIB87_10205</name>
</gene>
<dbReference type="RefSeq" id="WP_114895401.1">
    <property type="nucleotide sequence ID" value="NZ_CP022674.1"/>
</dbReference>
<dbReference type="EMBL" id="CP022674">
    <property type="protein sequence ID" value="AXI29364.1"/>
    <property type="molecule type" value="Genomic_DNA"/>
</dbReference>
<dbReference type="Gene3D" id="1.10.150.130">
    <property type="match status" value="1"/>
</dbReference>
<dbReference type="InterPro" id="IPR013762">
    <property type="entry name" value="Integrase-like_cat_sf"/>
</dbReference>
<protein>
    <recommendedName>
        <fullName evidence="9">Integrase</fullName>
    </recommendedName>
</protein>
<feature type="domain" description="Core-binding (CB)" evidence="6">
    <location>
        <begin position="1"/>
        <end position="86"/>
    </location>
</feature>
<dbReference type="Pfam" id="PF00589">
    <property type="entry name" value="Phage_integrase"/>
    <property type="match status" value="1"/>
</dbReference>
<dbReference type="PROSITE" id="PS51900">
    <property type="entry name" value="CB"/>
    <property type="match status" value="1"/>
</dbReference>
<dbReference type="InterPro" id="IPR011010">
    <property type="entry name" value="DNA_brk_join_enz"/>
</dbReference>
<dbReference type="InterPro" id="IPR002104">
    <property type="entry name" value="Integrase_catalytic"/>
</dbReference>
<reference evidence="7 8" key="1">
    <citation type="submission" date="2017-07" db="EMBL/GenBank/DDBJ databases">
        <title>Isolation and development of strain Bacillus megaterium SR7 for enhanced growth and metabolite production under supercritical carbon dioxide.</title>
        <authorList>
            <person name="Freedman A.J.E."/>
            <person name="Peet K.C."/>
            <person name="Boock J.T."/>
            <person name="Penn K."/>
            <person name="Prather K.L.J."/>
            <person name="Thompson J.R."/>
        </authorList>
    </citation>
    <scope>NUCLEOTIDE SEQUENCE [LARGE SCALE GENOMIC DNA]</scope>
    <source>
        <strain evidence="7 8">SR7</strain>
    </source>
</reference>
<dbReference type="Pfam" id="PF13102">
    <property type="entry name" value="Phage_int_SAM_5"/>
    <property type="match status" value="1"/>
</dbReference>
<dbReference type="PANTHER" id="PTHR30349">
    <property type="entry name" value="PHAGE INTEGRASE-RELATED"/>
    <property type="match status" value="1"/>
</dbReference>
<dbReference type="Gene3D" id="1.10.443.10">
    <property type="entry name" value="Intergrase catalytic core"/>
    <property type="match status" value="1"/>
</dbReference>
<evidence type="ECO:0000256" key="3">
    <source>
        <dbReference type="ARBA" id="ARBA00023172"/>
    </source>
</evidence>
<evidence type="ECO:0000313" key="7">
    <source>
        <dbReference type="EMBL" id="AXI29364.1"/>
    </source>
</evidence>
<sequence length="302" mass="35668">MLLKFAIQEFLTEKRYENLAKPTIQTYEFTFVHLERYFLSQGLELIEDITPLHCKRYIRYCMDTGDKPTTINNRIKRAKTLWNWCVSEEIVEVNPFKGARKVREDVKIHAFTNDEVKQILSHLRRVKRRENSLHSMRNHTIFLTLISTGIRLGELVNMKWNDIDFETKTLTVYGKSRTQQTVPLTSQILKELALWKAYCEGKFYKLSTSVWVNQSNQPITGNAVKLFFKRLANVMSFPQTRCSAHTCRHYYAKSYIEQGGEIVSLARILRHTSIKTTERYLTFFSNELQESNERFNPLNKLY</sequence>
<dbReference type="AlphaFoldDB" id="A0AA86I325"/>
<dbReference type="CDD" id="cd00397">
    <property type="entry name" value="DNA_BRE_C"/>
    <property type="match status" value="1"/>
</dbReference>
<dbReference type="GO" id="GO:0006310">
    <property type="term" value="P:DNA recombination"/>
    <property type="evidence" value="ECO:0007669"/>
    <property type="project" value="UniProtKB-KW"/>
</dbReference>
<dbReference type="GO" id="GO:0015074">
    <property type="term" value="P:DNA integration"/>
    <property type="evidence" value="ECO:0007669"/>
    <property type="project" value="InterPro"/>
</dbReference>
<evidence type="ECO:0008006" key="9">
    <source>
        <dbReference type="Google" id="ProtNLM"/>
    </source>
</evidence>
<dbReference type="PANTHER" id="PTHR30349:SF64">
    <property type="entry name" value="PROPHAGE INTEGRASE INTD-RELATED"/>
    <property type="match status" value="1"/>
</dbReference>
<dbReference type="Proteomes" id="UP000253834">
    <property type="component" value="Chromosome"/>
</dbReference>
<dbReference type="PROSITE" id="PS51898">
    <property type="entry name" value="TYR_RECOMBINASE"/>
    <property type="match status" value="1"/>
</dbReference>
<evidence type="ECO:0000259" key="6">
    <source>
        <dbReference type="PROSITE" id="PS51900"/>
    </source>
</evidence>
<dbReference type="InterPro" id="IPR025269">
    <property type="entry name" value="SAM-like_dom"/>
</dbReference>
<feature type="domain" description="Tyr recombinase" evidence="5">
    <location>
        <begin position="106"/>
        <end position="293"/>
    </location>
</feature>
<comment type="similarity">
    <text evidence="1">Belongs to the 'phage' integrase family.</text>
</comment>
<evidence type="ECO:0000313" key="8">
    <source>
        <dbReference type="Proteomes" id="UP000253834"/>
    </source>
</evidence>
<evidence type="ECO:0000256" key="2">
    <source>
        <dbReference type="ARBA" id="ARBA00023125"/>
    </source>
</evidence>
<accession>A0AA86I325</accession>
<dbReference type="GO" id="GO:0003677">
    <property type="term" value="F:DNA binding"/>
    <property type="evidence" value="ECO:0007669"/>
    <property type="project" value="UniProtKB-UniRule"/>
</dbReference>
<name>A0AA86I325_PRIMG</name>
<proteinExistence type="inferred from homology"/>
<evidence type="ECO:0000256" key="4">
    <source>
        <dbReference type="PROSITE-ProRule" id="PRU01248"/>
    </source>
</evidence>
<keyword evidence="3" id="KW-0233">DNA recombination</keyword>
<dbReference type="InterPro" id="IPR044068">
    <property type="entry name" value="CB"/>
</dbReference>
<evidence type="ECO:0000256" key="1">
    <source>
        <dbReference type="ARBA" id="ARBA00008857"/>
    </source>
</evidence>
<dbReference type="SUPFAM" id="SSF56349">
    <property type="entry name" value="DNA breaking-rejoining enzymes"/>
    <property type="match status" value="1"/>
</dbReference>